<keyword evidence="7" id="KW-1185">Reference proteome</keyword>
<dbReference type="EMBL" id="JALKCH010000001">
    <property type="protein sequence ID" value="MCK0195322.1"/>
    <property type="molecule type" value="Genomic_DNA"/>
</dbReference>
<dbReference type="Gene3D" id="1.20.120.550">
    <property type="entry name" value="Membrane associated eicosanoid/glutathione metabolism-like domain"/>
    <property type="match status" value="1"/>
</dbReference>
<evidence type="ECO:0000256" key="1">
    <source>
        <dbReference type="ARBA" id="ARBA00004370"/>
    </source>
</evidence>
<name>A0ABT0D5W2_9HYPH</name>
<sequence>MTVPAIMLPVFIQVALTFAILFLLGPRRGRALKAGDVKGDPLLDDGAWPASVRQASNSFRNQFEIPVLFYALTAFAMIAHKADLIFVVLAWVFVLSRIGHAFVHLTSNDIRLRFPLFLVGVVVLLVMWVLFALSILFAPVLP</sequence>
<protein>
    <submittedName>
        <fullName evidence="6">MAPEG family protein</fullName>
    </submittedName>
</protein>
<evidence type="ECO:0000256" key="2">
    <source>
        <dbReference type="ARBA" id="ARBA00022692"/>
    </source>
</evidence>
<evidence type="ECO:0000256" key="5">
    <source>
        <dbReference type="SAM" id="Phobius"/>
    </source>
</evidence>
<feature type="transmembrane region" description="Helical" evidence="5">
    <location>
        <begin position="63"/>
        <end position="79"/>
    </location>
</feature>
<dbReference type="Pfam" id="PF01124">
    <property type="entry name" value="MAPEG"/>
    <property type="match status" value="1"/>
</dbReference>
<accession>A0ABT0D5W2</accession>
<dbReference type="RefSeq" id="WP_247025614.1">
    <property type="nucleotide sequence ID" value="NZ_JALKCH010000001.1"/>
</dbReference>
<dbReference type="InterPro" id="IPR023352">
    <property type="entry name" value="MAPEG-like_dom_sf"/>
</dbReference>
<feature type="transmembrane region" description="Helical" evidence="5">
    <location>
        <begin position="85"/>
        <end position="105"/>
    </location>
</feature>
<feature type="transmembrane region" description="Helical" evidence="5">
    <location>
        <begin position="117"/>
        <end position="141"/>
    </location>
</feature>
<organism evidence="6 7">
    <name type="scientific">Ancylobacter crimeensis</name>
    <dbReference type="NCBI Taxonomy" id="2579147"/>
    <lineage>
        <taxon>Bacteria</taxon>
        <taxon>Pseudomonadati</taxon>
        <taxon>Pseudomonadota</taxon>
        <taxon>Alphaproteobacteria</taxon>
        <taxon>Hyphomicrobiales</taxon>
        <taxon>Xanthobacteraceae</taxon>
        <taxon>Ancylobacter</taxon>
    </lineage>
</organism>
<comment type="subcellular location">
    <subcellularLocation>
        <location evidence="1">Membrane</location>
    </subcellularLocation>
</comment>
<reference evidence="6 7" key="1">
    <citation type="submission" date="2022-04" db="EMBL/GenBank/DDBJ databases">
        <authorList>
            <person name="Grouzdev D.S."/>
            <person name="Pantiukh K.S."/>
            <person name="Krutkina M.S."/>
        </authorList>
    </citation>
    <scope>NUCLEOTIDE SEQUENCE [LARGE SCALE GENOMIC DNA]</scope>
    <source>
        <strain evidence="6 7">6x-1</strain>
    </source>
</reference>
<evidence type="ECO:0000313" key="6">
    <source>
        <dbReference type="EMBL" id="MCK0195322.1"/>
    </source>
</evidence>
<evidence type="ECO:0000256" key="4">
    <source>
        <dbReference type="ARBA" id="ARBA00023136"/>
    </source>
</evidence>
<proteinExistence type="predicted"/>
<keyword evidence="2 5" id="KW-0812">Transmembrane</keyword>
<keyword evidence="4 5" id="KW-0472">Membrane</keyword>
<comment type="caution">
    <text evidence="6">The sequence shown here is derived from an EMBL/GenBank/DDBJ whole genome shotgun (WGS) entry which is preliminary data.</text>
</comment>
<gene>
    <name evidence="6" type="ORF">MWN34_00165</name>
</gene>
<keyword evidence="3 5" id="KW-1133">Transmembrane helix</keyword>
<dbReference type="Proteomes" id="UP001203284">
    <property type="component" value="Unassembled WGS sequence"/>
</dbReference>
<evidence type="ECO:0000256" key="3">
    <source>
        <dbReference type="ARBA" id="ARBA00022989"/>
    </source>
</evidence>
<dbReference type="InterPro" id="IPR001129">
    <property type="entry name" value="Membr-assoc_MAPEG"/>
</dbReference>
<dbReference type="SUPFAM" id="SSF161084">
    <property type="entry name" value="MAPEG domain-like"/>
    <property type="match status" value="1"/>
</dbReference>
<evidence type="ECO:0000313" key="7">
    <source>
        <dbReference type="Proteomes" id="UP001203284"/>
    </source>
</evidence>
<feature type="transmembrane region" description="Helical" evidence="5">
    <location>
        <begin position="6"/>
        <end position="24"/>
    </location>
</feature>